<evidence type="ECO:0000313" key="3">
    <source>
        <dbReference type="Proteomes" id="UP000006512"/>
    </source>
</evidence>
<dbReference type="Proteomes" id="UP000006512">
    <property type="component" value="Unassembled WGS sequence"/>
</dbReference>
<feature type="transmembrane region" description="Helical" evidence="1">
    <location>
        <begin position="182"/>
        <end position="205"/>
    </location>
</feature>
<evidence type="ECO:0000313" key="2">
    <source>
        <dbReference type="EMBL" id="EGF91862.1"/>
    </source>
</evidence>
<protein>
    <submittedName>
        <fullName evidence="2">Uncharacterized protein</fullName>
    </submittedName>
</protein>
<keyword evidence="1" id="KW-0472">Membrane</keyword>
<sequence length="210" mass="22710">MDMLKTAAAFYGEIYRDRRNHLVLLAWFLAALALAWFLLMAQDRWVHADINAAAFDREPAHRACAGYDTTACYGWLAELDQKRRVLAVRSGSCQMETQCASTAPQKDPLVKPAPCAPNGGCSSDKAAWYTTQVCPMAQTLWSRAETGVIRRLILANVTAATCSTGATLMARASLKEVGLSGGVVFSLFGLIAILLSPLPVAVAAFRRIGD</sequence>
<keyword evidence="1" id="KW-1133">Transmembrane helix</keyword>
<proteinExistence type="predicted"/>
<organism evidence="2 3">
    <name type="scientific">Asticcacaulis biprosthecium C19</name>
    <dbReference type="NCBI Taxonomy" id="715226"/>
    <lineage>
        <taxon>Bacteria</taxon>
        <taxon>Pseudomonadati</taxon>
        <taxon>Pseudomonadota</taxon>
        <taxon>Alphaproteobacteria</taxon>
        <taxon>Caulobacterales</taxon>
        <taxon>Caulobacteraceae</taxon>
        <taxon>Asticcacaulis</taxon>
    </lineage>
</organism>
<dbReference type="RefSeq" id="WP_006271028.1">
    <property type="nucleotide sequence ID" value="NZ_GL883077.1"/>
</dbReference>
<reference evidence="3" key="1">
    <citation type="submission" date="2011-03" db="EMBL/GenBank/DDBJ databases">
        <title>Draft genome sequence of Brevundimonas diminuta.</title>
        <authorList>
            <person name="Brown P.J.B."/>
            <person name="Buechlein A."/>
            <person name="Hemmerich C."/>
            <person name="Brun Y.V."/>
        </authorList>
    </citation>
    <scope>NUCLEOTIDE SEQUENCE [LARGE SCALE GENOMIC DNA]</scope>
    <source>
        <strain evidence="3">C19</strain>
    </source>
</reference>
<dbReference type="STRING" id="715226.ABI_02940"/>
<dbReference type="HOGENOM" id="CLU_1308033_0_0_5"/>
<name>F4QJ31_9CAUL</name>
<dbReference type="OrthoDB" id="9823191at2"/>
<keyword evidence="1" id="KW-0812">Transmembrane</keyword>
<accession>F4QJ31</accession>
<evidence type="ECO:0000256" key="1">
    <source>
        <dbReference type="SAM" id="Phobius"/>
    </source>
</evidence>
<keyword evidence="3" id="KW-1185">Reference proteome</keyword>
<feature type="transmembrane region" description="Helical" evidence="1">
    <location>
        <begin position="20"/>
        <end position="39"/>
    </location>
</feature>
<dbReference type="EMBL" id="GL883077">
    <property type="protein sequence ID" value="EGF91862.1"/>
    <property type="molecule type" value="Genomic_DNA"/>
</dbReference>
<dbReference type="AlphaFoldDB" id="F4QJ31"/>
<gene>
    <name evidence="2" type="ORF">ABI_02940</name>
</gene>